<gene>
    <name evidence="2" type="ORF">X801_06904</name>
</gene>
<accession>A0A1S8WSL9</accession>
<keyword evidence="3" id="KW-1185">Reference proteome</keyword>
<evidence type="ECO:0000313" key="3">
    <source>
        <dbReference type="Proteomes" id="UP000243686"/>
    </source>
</evidence>
<name>A0A1S8WSL9_OPIVI</name>
<dbReference type="EMBL" id="KV895636">
    <property type="protein sequence ID" value="OON17263.1"/>
    <property type="molecule type" value="Genomic_DNA"/>
</dbReference>
<feature type="chain" id="PRO_5011961467" evidence="1">
    <location>
        <begin position="23"/>
        <end position="69"/>
    </location>
</feature>
<dbReference type="Proteomes" id="UP000243686">
    <property type="component" value="Unassembled WGS sequence"/>
</dbReference>
<sequence length="69" mass="7618">MFGISAILRASRLGLLVLPTTSKRTNDELDPGVMEKSTMKPVMTTKISQAVSRRKYYLPAYSLAHSSSD</sequence>
<feature type="signal peptide" evidence="1">
    <location>
        <begin position="1"/>
        <end position="22"/>
    </location>
</feature>
<keyword evidence="1" id="KW-0732">Signal</keyword>
<proteinExistence type="predicted"/>
<evidence type="ECO:0000256" key="1">
    <source>
        <dbReference type="SAM" id="SignalP"/>
    </source>
</evidence>
<protein>
    <submittedName>
        <fullName evidence="2">Uncharacterized protein</fullName>
    </submittedName>
</protein>
<organism evidence="2 3">
    <name type="scientific">Opisthorchis viverrini</name>
    <name type="common">Southeast Asian liver fluke</name>
    <dbReference type="NCBI Taxonomy" id="6198"/>
    <lineage>
        <taxon>Eukaryota</taxon>
        <taxon>Metazoa</taxon>
        <taxon>Spiralia</taxon>
        <taxon>Lophotrochozoa</taxon>
        <taxon>Platyhelminthes</taxon>
        <taxon>Trematoda</taxon>
        <taxon>Digenea</taxon>
        <taxon>Opisthorchiida</taxon>
        <taxon>Opisthorchiata</taxon>
        <taxon>Opisthorchiidae</taxon>
        <taxon>Opisthorchis</taxon>
    </lineage>
</organism>
<reference evidence="2 3" key="1">
    <citation type="submission" date="2015-03" db="EMBL/GenBank/DDBJ databases">
        <title>Draft genome of the nematode, Opisthorchis viverrini.</title>
        <authorList>
            <person name="Mitreva M."/>
        </authorList>
    </citation>
    <scope>NUCLEOTIDE SEQUENCE [LARGE SCALE GENOMIC DNA]</scope>
    <source>
        <strain evidence="2">Khon Kaen</strain>
    </source>
</reference>
<evidence type="ECO:0000313" key="2">
    <source>
        <dbReference type="EMBL" id="OON17263.1"/>
    </source>
</evidence>
<dbReference type="AlphaFoldDB" id="A0A1S8WSL9"/>